<dbReference type="Proteomes" id="UP000838412">
    <property type="component" value="Chromosome 11"/>
</dbReference>
<evidence type="ECO:0000256" key="2">
    <source>
        <dbReference type="SAM" id="Phobius"/>
    </source>
</evidence>
<proteinExistence type="predicted"/>
<feature type="region of interest" description="Disordered" evidence="1">
    <location>
        <begin position="1"/>
        <end position="43"/>
    </location>
</feature>
<name>A0A8J9YSM0_BRALA</name>
<keyword evidence="2" id="KW-1133">Transmembrane helix</keyword>
<accession>A0A8J9YSM0</accession>
<evidence type="ECO:0000313" key="3">
    <source>
        <dbReference type="EMBL" id="CAH1240146.1"/>
    </source>
</evidence>
<evidence type="ECO:0000313" key="4">
    <source>
        <dbReference type="Proteomes" id="UP000838412"/>
    </source>
</evidence>
<organism evidence="3 4">
    <name type="scientific">Branchiostoma lanceolatum</name>
    <name type="common">Common lancelet</name>
    <name type="synonym">Amphioxus lanceolatum</name>
    <dbReference type="NCBI Taxonomy" id="7740"/>
    <lineage>
        <taxon>Eukaryota</taxon>
        <taxon>Metazoa</taxon>
        <taxon>Chordata</taxon>
        <taxon>Cephalochordata</taxon>
        <taxon>Leptocardii</taxon>
        <taxon>Amphioxiformes</taxon>
        <taxon>Branchiostomatidae</taxon>
        <taxon>Branchiostoma</taxon>
    </lineage>
</organism>
<keyword evidence="2" id="KW-0472">Membrane</keyword>
<gene>
    <name evidence="3" type="primary">Hypp5941</name>
    <name evidence="3" type="ORF">BLAG_LOCUS4207</name>
</gene>
<evidence type="ECO:0000256" key="1">
    <source>
        <dbReference type="SAM" id="MobiDB-lite"/>
    </source>
</evidence>
<reference evidence="3" key="1">
    <citation type="submission" date="2022-01" db="EMBL/GenBank/DDBJ databases">
        <authorList>
            <person name="Braso-Vives M."/>
        </authorList>
    </citation>
    <scope>NUCLEOTIDE SEQUENCE</scope>
</reference>
<sequence length="221" mass="24210">MADEDTAEKPSDSAPDDTKEPPVQAVQEEEVGESKGRRADSIQVDTIDGPTQFAGGSGEKPSECCAQCGGCPVLIVIVLGILVGNAFGMLLIYQRFYAVKGSPVKQPPIKDLLAPIKASLPPSLAPPANQRRRSISEGSPQEVDRPKMTSLHLREDGERPNRIRRMPMEADSEIGITPFLVAKRKKLETVEDAKRLQLKMDKKTTKISKFQSRKENALHVP</sequence>
<keyword evidence="2" id="KW-0812">Transmembrane</keyword>
<protein>
    <submittedName>
        <fullName evidence="3">Hypp5941 protein</fullName>
    </submittedName>
</protein>
<feature type="region of interest" description="Disordered" evidence="1">
    <location>
        <begin position="120"/>
        <end position="148"/>
    </location>
</feature>
<dbReference type="EMBL" id="OV696696">
    <property type="protein sequence ID" value="CAH1240146.1"/>
    <property type="molecule type" value="Genomic_DNA"/>
</dbReference>
<keyword evidence="4" id="KW-1185">Reference proteome</keyword>
<feature type="compositionally biased region" description="Basic and acidic residues" evidence="1">
    <location>
        <begin position="7"/>
        <end position="20"/>
    </location>
</feature>
<feature type="transmembrane region" description="Helical" evidence="2">
    <location>
        <begin position="73"/>
        <end position="93"/>
    </location>
</feature>
<dbReference type="OrthoDB" id="10043407at2759"/>
<dbReference type="AlphaFoldDB" id="A0A8J9YSM0"/>